<feature type="domain" description="RecF/RecN/SMC N-terminal" evidence="3">
    <location>
        <begin position="4"/>
        <end position="700"/>
    </location>
</feature>
<proteinExistence type="predicted"/>
<dbReference type="EMBL" id="MFKM01000006">
    <property type="protein sequence ID" value="OGG43741.1"/>
    <property type="molecule type" value="Genomic_DNA"/>
</dbReference>
<feature type="coiled-coil region" evidence="1">
    <location>
        <begin position="217"/>
        <end position="294"/>
    </location>
</feature>
<accession>A0A1F6C3M4</accession>
<comment type="caution">
    <text evidence="4">The sequence shown here is derived from an EMBL/GenBank/DDBJ whole genome shotgun (WGS) entry which is preliminary data.</text>
</comment>
<dbReference type="Gene3D" id="6.10.140.1720">
    <property type="match status" value="1"/>
</dbReference>
<reference evidence="4 5" key="1">
    <citation type="journal article" date="2016" name="Nat. Commun.">
        <title>Thousands of microbial genomes shed light on interconnected biogeochemical processes in an aquifer system.</title>
        <authorList>
            <person name="Anantharaman K."/>
            <person name="Brown C.T."/>
            <person name="Hug L.A."/>
            <person name="Sharon I."/>
            <person name="Castelle C.J."/>
            <person name="Probst A.J."/>
            <person name="Thomas B.C."/>
            <person name="Singh A."/>
            <person name="Wilkins M.J."/>
            <person name="Karaoz U."/>
            <person name="Brodie E.L."/>
            <person name="Williams K.H."/>
            <person name="Hubbard S.S."/>
            <person name="Banfield J.F."/>
        </authorList>
    </citation>
    <scope>NUCLEOTIDE SEQUENCE [LARGE SCALE GENOMIC DNA]</scope>
</reference>
<evidence type="ECO:0000256" key="2">
    <source>
        <dbReference type="SAM" id="MobiDB-lite"/>
    </source>
</evidence>
<dbReference type="InterPro" id="IPR003395">
    <property type="entry name" value="RecF/RecN/SMC_N"/>
</dbReference>
<evidence type="ECO:0000259" key="3">
    <source>
        <dbReference type="Pfam" id="PF02463"/>
    </source>
</evidence>
<dbReference type="PANTHER" id="PTHR43977">
    <property type="entry name" value="STRUCTURAL MAINTENANCE OF CHROMOSOMES PROTEIN 3"/>
    <property type="match status" value="1"/>
</dbReference>
<dbReference type="AlphaFoldDB" id="A0A1F6C3M4"/>
<feature type="compositionally biased region" description="Acidic residues" evidence="2">
    <location>
        <begin position="572"/>
        <end position="591"/>
    </location>
</feature>
<evidence type="ECO:0000313" key="4">
    <source>
        <dbReference type="EMBL" id="OGG43741.1"/>
    </source>
</evidence>
<evidence type="ECO:0000313" key="5">
    <source>
        <dbReference type="Proteomes" id="UP000176633"/>
    </source>
</evidence>
<dbReference type="Pfam" id="PF02463">
    <property type="entry name" value="SMC_N"/>
    <property type="match status" value="1"/>
</dbReference>
<protein>
    <recommendedName>
        <fullName evidence="3">RecF/RecN/SMC N-terminal domain-containing protein</fullName>
    </recommendedName>
</protein>
<dbReference type="SUPFAM" id="SSF52540">
    <property type="entry name" value="P-loop containing nucleoside triphosphate hydrolases"/>
    <property type="match status" value="1"/>
</dbReference>
<dbReference type="Proteomes" id="UP000176633">
    <property type="component" value="Unassembled WGS sequence"/>
</dbReference>
<feature type="coiled-coil region" evidence="1">
    <location>
        <begin position="337"/>
        <end position="450"/>
    </location>
</feature>
<keyword evidence="1" id="KW-0175">Coiled coil</keyword>
<dbReference type="STRING" id="1798473.A3G50_01020"/>
<sequence>MAIFLKRLELSGFKSFAQKTVLEFPAGVVAVVGPNGSGKSNVADALRWLLGEREAKQLRGEKIENLIFSGTPKKSAMGLAQAAICFDNKSRWLPVDFEEVVLTRKVDRSGVSEFFLNQELVRLKDVVELLAKSRLGARGLTIVSQGESDIFVRSSPLERRQMIEEIIGLKEFRLKKSQSEHRLENTIINLEKIKAMIEELEPHLKMLRRQTSKWEKRSELEEELRSLENNYFSFKLIEIKNSLAALGRPLTASEKEIGQKQKELEKFQGELEKIDELRSRTAELSAKQSDCQRELGHFEAKLEILNATGSEVVEYRLEDLIGLVEEIKNLLESSLSLEKLEGLKANLERGLEKINNFFSTQDKSLEKSADLLKIEAEKERVVKKLESLNSELSRLAGNEKLLIESFKSIEEKRKEINNLENEKNRLVFEKEKLNLKLQDLEIRLNQIGRSMKEFDDYPNVQSISFPQLSEIERRMFKLRTDLASIGDIDLAVVKEARETEERYQFLSHQSADLEKASADIKILIKDLGVKIHSDFKEALKLINKEFDNYFQLMFGGGRAKLKLEIQSLESEADDLNEGENQDSEEIGDITETESSTEKAGIEIDLNLPKRRISSLEMLSGGERSLVSMAALFALISVNPPPFLVLDEIDSALDDRNAQRFAELIKKFSEKTQFIIITHNRSTMSVADVLYGITMGEDGASKVLSLKLNNES</sequence>
<evidence type="ECO:0000256" key="1">
    <source>
        <dbReference type="SAM" id="Coils"/>
    </source>
</evidence>
<dbReference type="InterPro" id="IPR027417">
    <property type="entry name" value="P-loop_NTPase"/>
</dbReference>
<organism evidence="4 5">
    <name type="scientific">Candidatus Jorgensenbacteria bacterium RIFCSPLOWO2_12_FULL_42_11</name>
    <dbReference type="NCBI Taxonomy" id="1798473"/>
    <lineage>
        <taxon>Bacteria</taxon>
        <taxon>Candidatus Joergenseniibacteriota</taxon>
    </lineage>
</organism>
<name>A0A1F6C3M4_9BACT</name>
<dbReference type="Gene3D" id="3.40.50.300">
    <property type="entry name" value="P-loop containing nucleotide triphosphate hydrolases"/>
    <property type="match status" value="2"/>
</dbReference>
<gene>
    <name evidence="4" type="ORF">A3G50_01020</name>
</gene>
<feature type="region of interest" description="Disordered" evidence="2">
    <location>
        <begin position="572"/>
        <end position="597"/>
    </location>
</feature>